<feature type="transmembrane region" description="Helical" evidence="15">
    <location>
        <begin position="399"/>
        <end position="422"/>
    </location>
</feature>
<keyword evidence="6" id="KW-0598">Phosphotransferase system</keyword>
<reference evidence="16" key="2">
    <citation type="submission" date="2020-09" db="EMBL/GenBank/DDBJ databases">
        <authorList>
            <person name="Sun Q."/>
            <person name="Ohkuma M."/>
        </authorList>
    </citation>
    <scope>NUCLEOTIDE SEQUENCE</scope>
    <source>
        <strain evidence="16">JCM 5016</strain>
    </source>
</reference>
<dbReference type="NCBIfam" id="NF009553">
    <property type="entry name" value="PRK12997.1-5"/>
    <property type="match status" value="1"/>
</dbReference>
<keyword evidence="5" id="KW-0762">Sugar transport</keyword>
<evidence type="ECO:0000256" key="15">
    <source>
        <dbReference type="SAM" id="Phobius"/>
    </source>
</evidence>
<name>A0A918VCI9_9ACTN</name>
<feature type="transmembrane region" description="Helical" evidence="15">
    <location>
        <begin position="284"/>
        <end position="305"/>
    </location>
</feature>
<feature type="transmembrane region" description="Helical" evidence="15">
    <location>
        <begin position="123"/>
        <end position="144"/>
    </location>
</feature>
<feature type="compositionally biased region" description="Low complexity" evidence="14">
    <location>
        <begin position="498"/>
        <end position="523"/>
    </location>
</feature>
<evidence type="ECO:0000256" key="10">
    <source>
        <dbReference type="ARBA" id="ARBA00037387"/>
    </source>
</evidence>
<comment type="similarity">
    <text evidence="11">Belongs to the UlaA family.</text>
</comment>
<evidence type="ECO:0000256" key="13">
    <source>
        <dbReference type="ARBA" id="ARBA00042859"/>
    </source>
</evidence>
<evidence type="ECO:0000256" key="8">
    <source>
        <dbReference type="ARBA" id="ARBA00022989"/>
    </source>
</evidence>
<keyword evidence="17" id="KW-1185">Reference proteome</keyword>
<feature type="transmembrane region" description="Helical" evidence="15">
    <location>
        <begin position="364"/>
        <end position="387"/>
    </location>
</feature>
<dbReference type="GO" id="GO:0005886">
    <property type="term" value="C:plasma membrane"/>
    <property type="evidence" value="ECO:0007669"/>
    <property type="project" value="UniProtKB-SubCell"/>
</dbReference>
<dbReference type="NCBIfam" id="NF006920">
    <property type="entry name" value="PRK09410.1-2"/>
    <property type="match status" value="1"/>
</dbReference>
<evidence type="ECO:0000256" key="12">
    <source>
        <dbReference type="ARBA" id="ARBA00039702"/>
    </source>
</evidence>
<evidence type="ECO:0000256" key="1">
    <source>
        <dbReference type="ARBA" id="ARBA00004651"/>
    </source>
</evidence>
<evidence type="ECO:0000256" key="2">
    <source>
        <dbReference type="ARBA" id="ARBA00011738"/>
    </source>
</evidence>
<evidence type="ECO:0000256" key="14">
    <source>
        <dbReference type="SAM" id="MobiDB-lite"/>
    </source>
</evidence>
<dbReference type="PANTHER" id="PTHR33843">
    <property type="entry name" value="ASCORBATE-SPECIFIC PTS SYSTEM EIIC COMPONENT"/>
    <property type="match status" value="1"/>
</dbReference>
<reference evidence="16" key="1">
    <citation type="journal article" date="2014" name="Int. J. Syst. Evol. Microbiol.">
        <title>Complete genome sequence of Corynebacterium casei LMG S-19264T (=DSM 44701T), isolated from a smear-ripened cheese.</title>
        <authorList>
            <consortium name="US DOE Joint Genome Institute (JGI-PGF)"/>
            <person name="Walter F."/>
            <person name="Albersmeier A."/>
            <person name="Kalinowski J."/>
            <person name="Ruckert C."/>
        </authorList>
    </citation>
    <scope>NUCLEOTIDE SEQUENCE</scope>
    <source>
        <strain evidence="16">JCM 5016</strain>
    </source>
</reference>
<evidence type="ECO:0000256" key="3">
    <source>
        <dbReference type="ARBA" id="ARBA00022448"/>
    </source>
</evidence>
<evidence type="ECO:0000313" key="17">
    <source>
        <dbReference type="Proteomes" id="UP000623010"/>
    </source>
</evidence>
<dbReference type="InterPro" id="IPR051562">
    <property type="entry name" value="Ascorbate-PTS_EIIC"/>
</dbReference>
<dbReference type="GO" id="GO:0009401">
    <property type="term" value="P:phosphoenolpyruvate-dependent sugar phosphotransferase system"/>
    <property type="evidence" value="ECO:0007669"/>
    <property type="project" value="UniProtKB-KW"/>
</dbReference>
<protein>
    <recommendedName>
        <fullName evidence="12">Ascorbate-specific PTS system EIIC component</fullName>
    </recommendedName>
    <alternativeName>
        <fullName evidence="13">Ascorbate-specific permease IIC component UlaA</fullName>
    </alternativeName>
</protein>
<comment type="subcellular location">
    <subcellularLocation>
        <location evidence="1">Cell membrane</location>
        <topology evidence="1">Multi-pass membrane protein</topology>
    </subcellularLocation>
</comment>
<keyword evidence="9 15" id="KW-0472">Membrane</keyword>
<comment type="subunit">
    <text evidence="2">Homodimer.</text>
</comment>
<evidence type="ECO:0000256" key="11">
    <source>
        <dbReference type="ARBA" id="ARBA00038218"/>
    </source>
</evidence>
<feature type="transmembrane region" description="Helical" evidence="15">
    <location>
        <begin position="442"/>
        <end position="467"/>
    </location>
</feature>
<evidence type="ECO:0000256" key="9">
    <source>
        <dbReference type="ARBA" id="ARBA00023136"/>
    </source>
</evidence>
<feature type="transmembrane region" description="Helical" evidence="15">
    <location>
        <begin position="46"/>
        <end position="66"/>
    </location>
</feature>
<dbReference type="EMBL" id="BMWH01000009">
    <property type="protein sequence ID" value="GGZ88236.1"/>
    <property type="molecule type" value="Genomic_DNA"/>
</dbReference>
<evidence type="ECO:0000256" key="5">
    <source>
        <dbReference type="ARBA" id="ARBA00022597"/>
    </source>
</evidence>
<feature type="transmembrane region" description="Helical" evidence="15">
    <location>
        <begin position="230"/>
        <end position="250"/>
    </location>
</feature>
<keyword evidence="3" id="KW-0813">Transport</keyword>
<keyword evidence="7 15" id="KW-0812">Transmembrane</keyword>
<dbReference type="Proteomes" id="UP000623010">
    <property type="component" value="Unassembled WGS sequence"/>
</dbReference>
<dbReference type="Pfam" id="PF03611">
    <property type="entry name" value="EIIC-GAT"/>
    <property type="match status" value="1"/>
</dbReference>
<feature type="transmembrane region" description="Helical" evidence="15">
    <location>
        <begin position="335"/>
        <end position="358"/>
    </location>
</feature>
<feature type="region of interest" description="Disordered" evidence="14">
    <location>
        <begin position="482"/>
        <end position="548"/>
    </location>
</feature>
<dbReference type="InterPro" id="IPR004703">
    <property type="entry name" value="PTS_sugar-sp_permease"/>
</dbReference>
<evidence type="ECO:0000256" key="4">
    <source>
        <dbReference type="ARBA" id="ARBA00022475"/>
    </source>
</evidence>
<comment type="function">
    <text evidence="10">The phosphoenolpyruvate-dependent sugar phosphotransferase system (sugar PTS), a major carbohydrate active transport system, catalyzes the phosphorylation of incoming sugar substrates concomitantly with their translocation across the cell membrane. The enzyme II UlaABC PTS system is involved in ascorbate transport.</text>
</comment>
<feature type="transmembrane region" description="Helical" evidence="15">
    <location>
        <begin position="97"/>
        <end position="116"/>
    </location>
</feature>
<gene>
    <name evidence="16" type="primary">ulaA</name>
    <name evidence="16" type="ORF">GCM10010389_28130</name>
</gene>
<accession>A0A918VCI9</accession>
<evidence type="ECO:0000256" key="7">
    <source>
        <dbReference type="ARBA" id="ARBA00022692"/>
    </source>
</evidence>
<sequence length="548" mass="55431">MNWLVHLAKFLVNEVLSQPAYLIGIITAVGLAALRKPAGQTAGGAIKATLGLLLVGAGATLVTTALDPLGKMIQGTTGAHGVIPTNEAIAGIAQDRFGARVAWLMITGFLVSLLLARFTPLRYVFLTGHHMLFMATMLTVVMASAGQSSLAVVLGGGVLLGILLVAMPAFAHPWTKRVTGEDTVAMGHFGTAGYILAGATGQLTGKLGGRSRSTEDMRLPEGLRFLRDSMVATALSMVVVYLVMSLLFLAKAGRDTAFEAFTAATGHAATGVGDYLMQSLMEGLRFGIAVAVILFGVRTILGELVPAFQGIARRVVPGAKPALDAPIVFPYAQNAVLVGFVFSFLGGLTGLAVLVWVLNPAFGLALVLPGLVPHFFTGGAAGVYGNATGGRRGAMAGSFLNGLLITFLPALLLKVLGTFGNANTTFGDADFGWFGTLLGNVAKLHGAAGLAGMLALGAVVLAAAWTVQVRVVDAGWLPGSAAPAAAPPAGSGSGSNSGSGSEPVTAPVGSAPVGSVPVGSVPAQRTHARIAPPAGAPVPPPPPTTAGA</sequence>
<dbReference type="RefSeq" id="WP_190057742.1">
    <property type="nucleotide sequence ID" value="NZ_BMWH01000009.1"/>
</dbReference>
<feature type="compositionally biased region" description="Pro residues" evidence="14">
    <location>
        <begin position="534"/>
        <end position="548"/>
    </location>
</feature>
<proteinExistence type="inferred from homology"/>
<organism evidence="16 17">
    <name type="scientific">Streptomyces echinoruber</name>
    <dbReference type="NCBI Taxonomy" id="68898"/>
    <lineage>
        <taxon>Bacteria</taxon>
        <taxon>Bacillati</taxon>
        <taxon>Actinomycetota</taxon>
        <taxon>Actinomycetes</taxon>
        <taxon>Kitasatosporales</taxon>
        <taxon>Streptomycetaceae</taxon>
        <taxon>Streptomyces</taxon>
    </lineage>
</organism>
<evidence type="ECO:0000313" key="16">
    <source>
        <dbReference type="EMBL" id="GGZ88236.1"/>
    </source>
</evidence>
<keyword evidence="8 15" id="KW-1133">Transmembrane helix</keyword>
<keyword evidence="4" id="KW-1003">Cell membrane</keyword>
<dbReference type="AlphaFoldDB" id="A0A918VCI9"/>
<feature type="transmembrane region" description="Helical" evidence="15">
    <location>
        <begin position="15"/>
        <end position="34"/>
    </location>
</feature>
<evidence type="ECO:0000256" key="6">
    <source>
        <dbReference type="ARBA" id="ARBA00022683"/>
    </source>
</evidence>
<feature type="transmembrane region" description="Helical" evidence="15">
    <location>
        <begin position="150"/>
        <end position="171"/>
    </location>
</feature>
<comment type="caution">
    <text evidence="16">The sequence shown here is derived from an EMBL/GenBank/DDBJ whole genome shotgun (WGS) entry which is preliminary data.</text>
</comment>
<dbReference type="PANTHER" id="PTHR33843:SF4">
    <property type="entry name" value="ASCORBATE-SPECIFIC PTS SYSTEM EIIC COMPONENT"/>
    <property type="match status" value="1"/>
</dbReference>